<comment type="caution">
    <text evidence="2">The sequence shown here is derived from an EMBL/GenBank/DDBJ whole genome shotgun (WGS) entry which is preliminary data.</text>
</comment>
<proteinExistence type="predicted"/>
<gene>
    <name evidence="2" type="ORF">FB4_3490</name>
</gene>
<dbReference type="OrthoDB" id="1728497at2"/>
<dbReference type="Proteomes" id="UP000004324">
    <property type="component" value="Unassembled WGS sequence"/>
</dbReference>
<protein>
    <submittedName>
        <fullName evidence="2">Uncharacterized protein</fullName>
    </submittedName>
</protein>
<reference evidence="2 3" key="1">
    <citation type="journal article" date="2012" name="J. Bacteriol.">
        <title>Draft Genome Sequences for Two Metal-Reducing Pelosinus fermentans Strains Isolated from a Cr(VI)-Contaminated Site and for Type Strain R7.</title>
        <authorList>
            <person name="Brown S.D."/>
            <person name="Podar M."/>
            <person name="Klingeman D.M."/>
            <person name="Johnson C.M."/>
            <person name="Yang Z.K."/>
            <person name="Utturkar S.M."/>
            <person name="Land M.L."/>
            <person name="Mosher J.J."/>
            <person name="Hurt R.A.Jr."/>
            <person name="Phelps T.J."/>
            <person name="Palumbo A.V."/>
            <person name="Arkin A.P."/>
            <person name="Hazen T.C."/>
            <person name="Elias D.A."/>
        </authorList>
    </citation>
    <scope>NUCLEOTIDE SEQUENCE [LARGE SCALE GENOMIC DNA]</scope>
    <source>
        <strain evidence="2 3">B4</strain>
    </source>
</reference>
<dbReference type="EMBL" id="AKVJ01000027">
    <property type="protein sequence ID" value="EIW18316.1"/>
    <property type="molecule type" value="Genomic_DNA"/>
</dbReference>
<organism evidence="2 3">
    <name type="scientific">Pelosinus fermentans B4</name>
    <dbReference type="NCBI Taxonomy" id="1149862"/>
    <lineage>
        <taxon>Bacteria</taxon>
        <taxon>Bacillati</taxon>
        <taxon>Bacillota</taxon>
        <taxon>Negativicutes</taxon>
        <taxon>Selenomonadales</taxon>
        <taxon>Sporomusaceae</taxon>
        <taxon>Pelosinus</taxon>
    </lineage>
</organism>
<accession>I9LDC4</accession>
<evidence type="ECO:0000313" key="2">
    <source>
        <dbReference type="EMBL" id="EIW18316.1"/>
    </source>
</evidence>
<evidence type="ECO:0000256" key="1">
    <source>
        <dbReference type="SAM" id="MobiDB-lite"/>
    </source>
</evidence>
<name>I9LDC4_9FIRM</name>
<keyword evidence="3" id="KW-1185">Reference proteome</keyword>
<sequence>MGAGSCQPLAKRKGVHRKVESKGSVMSKISARGTQIVLGIRSGMSLPYKTKSNKLHGHGDVYAAGIWDEGYVSYRGRSYGRMKQICEMRLK</sequence>
<feature type="region of interest" description="Disordered" evidence="1">
    <location>
        <begin position="1"/>
        <end position="25"/>
    </location>
</feature>
<dbReference type="AlphaFoldDB" id="I9LDC4"/>
<evidence type="ECO:0000313" key="3">
    <source>
        <dbReference type="Proteomes" id="UP000004324"/>
    </source>
</evidence>